<gene>
    <name evidence="5" type="ORF">EZS28_016401</name>
</gene>
<dbReference type="EMBL" id="SNRW01004126">
    <property type="protein sequence ID" value="KAA6388073.1"/>
    <property type="molecule type" value="Genomic_DNA"/>
</dbReference>
<name>A0A5J4W0Q8_9EUKA</name>
<dbReference type="PANTHER" id="PTHR21500">
    <property type="entry name" value="TUBULIN-SPECIFIC CHAPERONE A"/>
    <property type="match status" value="1"/>
</dbReference>
<keyword evidence="3" id="KW-0493">Microtubule</keyword>
<dbReference type="Proteomes" id="UP000324800">
    <property type="component" value="Unassembled WGS sequence"/>
</dbReference>
<dbReference type="GO" id="GO:0048487">
    <property type="term" value="F:beta-tubulin binding"/>
    <property type="evidence" value="ECO:0007669"/>
    <property type="project" value="InterPro"/>
</dbReference>
<keyword evidence="3" id="KW-0963">Cytoplasm</keyword>
<dbReference type="GO" id="GO:0007023">
    <property type="term" value="P:post-chaperonin tubulin folding pathway"/>
    <property type="evidence" value="ECO:0007669"/>
    <property type="project" value="UniProtKB-UniRule"/>
</dbReference>
<reference evidence="5 6" key="1">
    <citation type="submission" date="2019-03" db="EMBL/GenBank/DDBJ databases">
        <title>Single cell metagenomics reveals metabolic interactions within the superorganism composed of flagellate Streblomastix strix and complex community of Bacteroidetes bacteria on its surface.</title>
        <authorList>
            <person name="Treitli S.C."/>
            <person name="Kolisko M."/>
            <person name="Husnik F."/>
            <person name="Keeling P."/>
            <person name="Hampl V."/>
        </authorList>
    </citation>
    <scope>NUCLEOTIDE SEQUENCE [LARGE SCALE GENOMIC DNA]</scope>
    <source>
        <strain evidence="5">ST1C</strain>
    </source>
</reference>
<evidence type="ECO:0000256" key="2">
    <source>
        <dbReference type="ARBA" id="ARBA00023186"/>
    </source>
</evidence>
<dbReference type="Pfam" id="PF02970">
    <property type="entry name" value="TBCA"/>
    <property type="match status" value="1"/>
</dbReference>
<evidence type="ECO:0000256" key="3">
    <source>
        <dbReference type="RuleBase" id="RU364030"/>
    </source>
</evidence>
<protein>
    <recommendedName>
        <fullName evidence="3">Tubulin-specific chaperone A</fullName>
    </recommendedName>
</protein>
<keyword evidence="3" id="KW-0206">Cytoskeleton</keyword>
<evidence type="ECO:0000313" key="5">
    <source>
        <dbReference type="EMBL" id="KAA6388073.1"/>
    </source>
</evidence>
<dbReference type="InterPro" id="IPR036126">
    <property type="entry name" value="TBCA_sf"/>
</dbReference>
<evidence type="ECO:0000256" key="4">
    <source>
        <dbReference type="SAM" id="Coils"/>
    </source>
</evidence>
<dbReference type="Gene3D" id="1.20.58.90">
    <property type="match status" value="1"/>
</dbReference>
<feature type="coiled-coil region" evidence="4">
    <location>
        <begin position="7"/>
        <end position="41"/>
    </location>
</feature>
<dbReference type="GO" id="GO:0005874">
    <property type="term" value="C:microtubule"/>
    <property type="evidence" value="ECO:0007669"/>
    <property type="project" value="UniProtKB-KW"/>
</dbReference>
<dbReference type="OrthoDB" id="296187at2759"/>
<comment type="caution">
    <text evidence="5">The sequence shown here is derived from an EMBL/GenBank/DDBJ whole genome shotgun (WGS) entry which is preliminary data.</text>
</comment>
<dbReference type="GO" id="GO:0007021">
    <property type="term" value="P:tubulin complex assembly"/>
    <property type="evidence" value="ECO:0007669"/>
    <property type="project" value="UniProtKB-UniRule"/>
</dbReference>
<accession>A0A5J4W0Q8</accession>
<dbReference type="AlphaFoldDB" id="A0A5J4W0Q8"/>
<evidence type="ECO:0000313" key="6">
    <source>
        <dbReference type="Proteomes" id="UP000324800"/>
    </source>
</evidence>
<dbReference type="SUPFAM" id="SSF46988">
    <property type="entry name" value="Tubulin chaperone cofactor A"/>
    <property type="match status" value="1"/>
</dbReference>
<comment type="subunit">
    <text evidence="3">Supercomplex made of cofactors A to E. Cofactors A and D function by capturing and stabilizing tubulin in a quasi-native conformation. Cofactor E binds to the cofactor D-tubulin complex; interaction with cofactor C then causes the release of tubulin polypeptides that are committed to the native state.</text>
</comment>
<sequence length="118" mass="13649">MADQESLRRLTGIAERLINDISSYRDEIILLKQQIQDLKDKGTDEHDVRKREECLEETNLVLPNCRQQLLDSLLQLSTAIEAKQAEGGELEKNEFYQHALKVQDNGYEIIESFDSIQD</sequence>
<comment type="similarity">
    <text evidence="1 3">Belongs to the TBCA family.</text>
</comment>
<keyword evidence="2 3" id="KW-0143">Chaperone</keyword>
<keyword evidence="4" id="KW-0175">Coiled coil</keyword>
<dbReference type="InterPro" id="IPR004226">
    <property type="entry name" value="TBCA"/>
</dbReference>
<proteinExistence type="inferred from homology"/>
<comment type="subcellular location">
    <subcellularLocation>
        <location evidence="3">Cytoplasm</location>
        <location evidence="3">Cytoskeleton</location>
    </subcellularLocation>
</comment>
<dbReference type="PANTHER" id="PTHR21500:SF0">
    <property type="entry name" value="TUBULIN-SPECIFIC CHAPERONE A"/>
    <property type="match status" value="1"/>
</dbReference>
<evidence type="ECO:0000256" key="1">
    <source>
        <dbReference type="ARBA" id="ARBA00006806"/>
    </source>
</evidence>
<dbReference type="GO" id="GO:0005829">
    <property type="term" value="C:cytosol"/>
    <property type="evidence" value="ECO:0007669"/>
    <property type="project" value="TreeGrafter"/>
</dbReference>
<organism evidence="5 6">
    <name type="scientific">Streblomastix strix</name>
    <dbReference type="NCBI Taxonomy" id="222440"/>
    <lineage>
        <taxon>Eukaryota</taxon>
        <taxon>Metamonada</taxon>
        <taxon>Preaxostyla</taxon>
        <taxon>Oxymonadida</taxon>
        <taxon>Streblomastigidae</taxon>
        <taxon>Streblomastix</taxon>
    </lineage>
</organism>